<feature type="repeat" description="RPEL" evidence="7">
    <location>
        <begin position="108"/>
        <end position="133"/>
    </location>
</feature>
<organism evidence="10 11">
    <name type="scientific">Paramormyrops kingsleyae</name>
    <dbReference type="NCBI Taxonomy" id="1676925"/>
    <lineage>
        <taxon>Eukaryota</taxon>
        <taxon>Metazoa</taxon>
        <taxon>Chordata</taxon>
        <taxon>Craniata</taxon>
        <taxon>Vertebrata</taxon>
        <taxon>Euteleostomi</taxon>
        <taxon>Actinopterygii</taxon>
        <taxon>Neopterygii</taxon>
        <taxon>Teleostei</taxon>
        <taxon>Osteoglossocephala</taxon>
        <taxon>Osteoglossomorpha</taxon>
        <taxon>Osteoglossiformes</taxon>
        <taxon>Mormyridae</taxon>
        <taxon>Paramormyrops</taxon>
    </lineage>
</organism>
<sequence length="1093" mass="117395">MSGCSLKKTTNIRREKKRPPRLMSGRGAACWIQRPPPPKRPGVSITCPLALAVQEPPNGQERIPGDAVVAVAPGSTSSPQSEAVADELQELSLQPNAALLLPLQERKNVLQLKLQQRRTREELVNQGIMPPLKSPAAFHEQRKSLERARTEDYLKRKIRSRPERSELVRMHILEETSAEPSLQAKQLRLKRARLADDLNDKISHRPGPMELIHKNILPVYSTLRSTLLVETDCLKGATESSSLDEDSSDALSPDHPASQDSPPDTSRPSRSGSSPTQAPRLTPLPASEPIHAQRLTNGVAPMSSRSASGLIKSQSKSSSDRPSQRSKKPKESKPKVKKLKYHQYIPPDQKAEREPPPQLDDSYAKLLQQQQLFLQLQILNQQQQHHYNYHTILPAPPKPSGDQLSASSSAQSQPRPMPGSTSPSSSQNGPSRHNQPPVGGAKPGALPPNLDDLKVAELKHELKLRSLPVSGTKSDLIDRLRNHHELSQWGAGGGGATKTSLPTGSCPGLGIHQSGEAGTGTLPLAASRSSLPPTILFGSTSSSPPMSPATSERSMAGMSPDEASCSGDVFGESVSAPLTQLSLHASPQHPASVKEEHSRAGACRFSRLPGSAPPRESLDKDQMLQEKDKRIEELTRMLQQKQQLVESLRSQLEQGKRGGKAPGDVKEEPSEEAREKEDEEGAETKLPKGSSSQLDRGLHEPQQAAEEQQLSKAALQQVFVSQQATSSALTSSFPLDLLKLHPPPTLLTDGNGNHYLIAVTSRSAPHGKGAGRITLQRVQSTPCKTSSQSAPHMDTNNQSEETVKPNPVDHPITKGGKVGLHIQANSSRGPLVSLSAPPKLQPFFHSNSTPPSKHAEPSSPAHKGAVSSNRDQNTLFSSPSPASKQSPPTTPHAKENGSCSQQMDDLLEILIRSGEIPVGFKSDFGPSNSRPQASPPPPSPPSSPPHLSHDPVAVSPPPSAPRVGDGPCVESGRLEDFLESTTGKPLLGAEPGGPPTLIDDLHSQMLSTSSILDHPHSPMDTCELNFSSNVPGLEFGDPAMDNMDWLDITMGGGPSGSSSVHALTPLNSHTPSNIFSADFLDSADLHLYWDSGL</sequence>
<comment type="subcellular location">
    <subcellularLocation>
        <location evidence="1">Nucleus</location>
    </subcellularLocation>
</comment>
<gene>
    <name evidence="10" type="primary">MRTFA</name>
</gene>
<feature type="compositionally biased region" description="Low complexity" evidence="8">
    <location>
        <begin position="877"/>
        <end position="887"/>
    </location>
</feature>
<evidence type="ECO:0000256" key="3">
    <source>
        <dbReference type="ARBA" id="ARBA00023015"/>
    </source>
</evidence>
<evidence type="ECO:0000256" key="8">
    <source>
        <dbReference type="SAM" id="MobiDB-lite"/>
    </source>
</evidence>
<feature type="region of interest" description="Disordered" evidence="8">
    <location>
        <begin position="391"/>
        <end position="450"/>
    </location>
</feature>
<feature type="region of interest" description="Disordered" evidence="8">
    <location>
        <begin position="298"/>
        <end position="364"/>
    </location>
</feature>
<keyword evidence="11" id="KW-1185">Reference proteome</keyword>
<dbReference type="Gene3D" id="6.10.140.2040">
    <property type="match status" value="1"/>
</dbReference>
<keyword evidence="5" id="KW-0804">Transcription</keyword>
<keyword evidence="6" id="KW-0539">Nucleus</keyword>
<reference evidence="10" key="1">
    <citation type="submission" date="2025-08" db="UniProtKB">
        <authorList>
            <consortium name="Ensembl"/>
        </authorList>
    </citation>
    <scope>IDENTIFICATION</scope>
</reference>
<dbReference type="PANTHER" id="PTHR22793:SF6">
    <property type="entry name" value="MYOCARDIN-RELATED TRANSCRIPTION FACTOR A"/>
    <property type="match status" value="1"/>
</dbReference>
<feature type="region of interest" description="Disordered" evidence="8">
    <location>
        <begin position="778"/>
        <end position="816"/>
    </location>
</feature>
<feature type="repeat" description="RPEL" evidence="7">
    <location>
        <begin position="152"/>
        <end position="177"/>
    </location>
</feature>
<feature type="domain" description="SAP" evidence="9">
    <location>
        <begin position="450"/>
        <end position="484"/>
    </location>
</feature>
<dbReference type="SMART" id="SM00707">
    <property type="entry name" value="RPEL"/>
    <property type="match status" value="3"/>
</dbReference>
<accession>A0A3B3RL15</accession>
<keyword evidence="4" id="KW-0175">Coiled coil</keyword>
<feature type="compositionally biased region" description="Low complexity" evidence="8">
    <location>
        <begin position="539"/>
        <end position="551"/>
    </location>
</feature>
<dbReference type="GO" id="GO:0045944">
    <property type="term" value="P:positive regulation of transcription by RNA polymerase II"/>
    <property type="evidence" value="ECO:0007669"/>
    <property type="project" value="TreeGrafter"/>
</dbReference>
<feature type="region of interest" description="Disordered" evidence="8">
    <location>
        <begin position="486"/>
        <end position="712"/>
    </location>
</feature>
<feature type="compositionally biased region" description="Polar residues" evidence="8">
    <location>
        <begin position="866"/>
        <end position="876"/>
    </location>
</feature>
<feature type="region of interest" description="Disordered" evidence="8">
    <location>
        <begin position="829"/>
        <end position="900"/>
    </location>
</feature>
<keyword evidence="3" id="KW-0805">Transcription regulation</keyword>
<feature type="compositionally biased region" description="Polar residues" evidence="8">
    <location>
        <begin position="637"/>
        <end position="653"/>
    </location>
</feature>
<feature type="region of interest" description="Disordered" evidence="8">
    <location>
        <begin position="1"/>
        <end position="43"/>
    </location>
</feature>
<dbReference type="STRING" id="1676925.ENSPKIP00000018515"/>
<dbReference type="PROSITE" id="PS50800">
    <property type="entry name" value="SAP"/>
    <property type="match status" value="1"/>
</dbReference>
<keyword evidence="2" id="KW-0677">Repeat</keyword>
<feature type="compositionally biased region" description="Basic and acidic residues" evidence="8">
    <location>
        <begin position="616"/>
        <end position="635"/>
    </location>
</feature>
<dbReference type="Pfam" id="PF02037">
    <property type="entry name" value="SAP"/>
    <property type="match status" value="1"/>
</dbReference>
<feature type="compositionally biased region" description="Pro residues" evidence="8">
    <location>
        <begin position="933"/>
        <end position="944"/>
    </location>
</feature>
<dbReference type="InterPro" id="IPR043451">
    <property type="entry name" value="Myocardin-like"/>
</dbReference>
<evidence type="ECO:0000256" key="6">
    <source>
        <dbReference type="ARBA" id="ARBA00023242"/>
    </source>
</evidence>
<dbReference type="AlphaFoldDB" id="A0A3B3RL15"/>
<feature type="region of interest" description="Disordered" evidence="8">
    <location>
        <begin position="917"/>
        <end position="971"/>
    </location>
</feature>
<dbReference type="Pfam" id="PF02755">
    <property type="entry name" value="RPEL"/>
    <property type="match status" value="3"/>
</dbReference>
<feature type="compositionally biased region" description="Basic residues" evidence="8">
    <location>
        <begin position="10"/>
        <end position="20"/>
    </location>
</feature>
<dbReference type="GO" id="GO:0005634">
    <property type="term" value="C:nucleus"/>
    <property type="evidence" value="ECO:0007669"/>
    <property type="project" value="UniProtKB-SubCell"/>
</dbReference>
<dbReference type="InterPro" id="IPR003034">
    <property type="entry name" value="SAP_dom"/>
</dbReference>
<dbReference type="FunFam" id="1.10.720.30:FF:000002">
    <property type="entry name" value="Myocardin related transcription factor A"/>
    <property type="match status" value="1"/>
</dbReference>
<dbReference type="Gene3D" id="1.10.720.30">
    <property type="entry name" value="SAP domain"/>
    <property type="match status" value="1"/>
</dbReference>
<dbReference type="PANTHER" id="PTHR22793">
    <property type="entry name" value="MYOCARDIN-RELATED TRANSCRIPTION FACTOR-RELATED"/>
    <property type="match status" value="1"/>
</dbReference>
<feature type="compositionally biased region" description="Basic and acidic residues" evidence="8">
    <location>
        <begin position="663"/>
        <end position="686"/>
    </location>
</feature>
<feature type="compositionally biased region" description="Low complexity" evidence="8">
    <location>
        <begin position="405"/>
        <end position="431"/>
    </location>
</feature>
<reference evidence="10" key="2">
    <citation type="submission" date="2025-09" db="UniProtKB">
        <authorList>
            <consortium name="Ensembl"/>
        </authorList>
    </citation>
    <scope>IDENTIFICATION</scope>
</reference>
<name>A0A3B3RL15_9TELE</name>
<protein>
    <submittedName>
        <fullName evidence="10">Myocardin related transcription factor A</fullName>
    </submittedName>
</protein>
<proteinExistence type="predicted"/>
<dbReference type="PROSITE" id="PS51073">
    <property type="entry name" value="RPEL"/>
    <property type="match status" value="3"/>
</dbReference>
<evidence type="ECO:0000256" key="5">
    <source>
        <dbReference type="ARBA" id="ARBA00023163"/>
    </source>
</evidence>
<evidence type="ECO:0000256" key="2">
    <source>
        <dbReference type="ARBA" id="ARBA00022737"/>
    </source>
</evidence>
<feature type="compositionally biased region" description="Polar residues" evidence="8">
    <location>
        <begin position="576"/>
        <end position="585"/>
    </location>
</feature>
<dbReference type="SMART" id="SM00513">
    <property type="entry name" value="SAP"/>
    <property type="match status" value="1"/>
</dbReference>
<dbReference type="Gene3D" id="6.10.150.10">
    <property type="match status" value="1"/>
</dbReference>
<dbReference type="Proteomes" id="UP000261540">
    <property type="component" value="Unplaced"/>
</dbReference>
<evidence type="ECO:0000256" key="4">
    <source>
        <dbReference type="ARBA" id="ARBA00023054"/>
    </source>
</evidence>
<dbReference type="SUPFAM" id="SSF68906">
    <property type="entry name" value="SAP domain"/>
    <property type="match status" value="1"/>
</dbReference>
<dbReference type="InterPro" id="IPR004018">
    <property type="entry name" value="RPEL_repeat"/>
</dbReference>
<dbReference type="InterPro" id="IPR036361">
    <property type="entry name" value="SAP_dom_sf"/>
</dbReference>
<dbReference type="Ensembl" id="ENSPKIT00000035347.1">
    <property type="protein sequence ID" value="ENSPKIP00000018515.1"/>
    <property type="gene ID" value="ENSPKIG00000004053.1"/>
</dbReference>
<dbReference type="GO" id="GO:0051145">
    <property type="term" value="P:smooth muscle cell differentiation"/>
    <property type="evidence" value="ECO:0007669"/>
    <property type="project" value="TreeGrafter"/>
</dbReference>
<feature type="region of interest" description="Disordered" evidence="8">
    <location>
        <begin position="239"/>
        <end position="286"/>
    </location>
</feature>
<feature type="compositionally biased region" description="Low complexity" evidence="8">
    <location>
        <begin position="258"/>
        <end position="277"/>
    </location>
</feature>
<evidence type="ECO:0000256" key="1">
    <source>
        <dbReference type="ARBA" id="ARBA00004123"/>
    </source>
</evidence>
<evidence type="ECO:0000259" key="9">
    <source>
        <dbReference type="PROSITE" id="PS50800"/>
    </source>
</evidence>
<evidence type="ECO:0000256" key="7">
    <source>
        <dbReference type="PROSITE-ProRule" id="PRU00401"/>
    </source>
</evidence>
<feature type="compositionally biased region" description="Polar residues" evidence="8">
    <location>
        <begin position="778"/>
        <end position="800"/>
    </location>
</feature>
<feature type="compositionally biased region" description="Basic and acidic residues" evidence="8">
    <location>
        <begin position="318"/>
        <end position="334"/>
    </location>
</feature>
<dbReference type="CDD" id="cd12083">
    <property type="entry name" value="DD_cGKI"/>
    <property type="match status" value="1"/>
</dbReference>
<feature type="repeat" description="RPEL" evidence="7">
    <location>
        <begin position="196"/>
        <end position="221"/>
    </location>
</feature>
<evidence type="ECO:0000313" key="10">
    <source>
        <dbReference type="Ensembl" id="ENSPKIP00000018515.1"/>
    </source>
</evidence>
<evidence type="ECO:0000313" key="11">
    <source>
        <dbReference type="Proteomes" id="UP000261540"/>
    </source>
</evidence>
<dbReference type="GeneTree" id="ENSGT00950000182979"/>
<dbReference type="GO" id="GO:0003713">
    <property type="term" value="F:transcription coactivator activity"/>
    <property type="evidence" value="ECO:0007669"/>
    <property type="project" value="UniProtKB-ARBA"/>
</dbReference>